<dbReference type="GeneID" id="70232866"/>
<dbReference type="InterPro" id="IPR036909">
    <property type="entry name" value="Cyt_c-like_dom_sf"/>
</dbReference>
<accession>A0A9P8T8L0</accession>
<keyword evidence="1" id="KW-0679">Respiratory chain</keyword>
<dbReference type="GO" id="GO:0009055">
    <property type="term" value="F:electron transfer activity"/>
    <property type="evidence" value="ECO:0007669"/>
    <property type="project" value="InterPro"/>
</dbReference>
<organism evidence="3 4">
    <name type="scientific">Ogataea philodendri</name>
    <dbReference type="NCBI Taxonomy" id="1378263"/>
    <lineage>
        <taxon>Eukaryota</taxon>
        <taxon>Fungi</taxon>
        <taxon>Dikarya</taxon>
        <taxon>Ascomycota</taxon>
        <taxon>Saccharomycotina</taxon>
        <taxon>Pichiomycetes</taxon>
        <taxon>Pichiales</taxon>
        <taxon>Pichiaceae</taxon>
        <taxon>Ogataea</taxon>
    </lineage>
</organism>
<keyword evidence="4" id="KW-1185">Reference proteome</keyword>
<name>A0A9P8T8L0_9ASCO</name>
<dbReference type="RefSeq" id="XP_046063808.1">
    <property type="nucleotide sequence ID" value="XM_046209044.1"/>
</dbReference>
<feature type="region of interest" description="Disordered" evidence="2">
    <location>
        <begin position="48"/>
        <end position="74"/>
    </location>
</feature>
<dbReference type="GO" id="GO:0020037">
    <property type="term" value="F:heme binding"/>
    <property type="evidence" value="ECO:0007669"/>
    <property type="project" value="InterPro"/>
</dbReference>
<feature type="compositionally biased region" description="Basic and acidic residues" evidence="2">
    <location>
        <begin position="65"/>
        <end position="74"/>
    </location>
</feature>
<protein>
    <recommendedName>
        <fullName evidence="5">Cytochrome c domain-containing protein</fullName>
    </recommendedName>
</protein>
<evidence type="ECO:0000256" key="1">
    <source>
        <dbReference type="ARBA" id="ARBA00022660"/>
    </source>
</evidence>
<keyword evidence="1" id="KW-0249">Electron transport</keyword>
<reference evidence="3" key="2">
    <citation type="submission" date="2021-01" db="EMBL/GenBank/DDBJ databases">
        <authorList>
            <person name="Schikora-Tamarit M.A."/>
        </authorList>
    </citation>
    <scope>NUCLEOTIDE SEQUENCE</scope>
    <source>
        <strain evidence="3">CBS6075</strain>
    </source>
</reference>
<evidence type="ECO:0000256" key="2">
    <source>
        <dbReference type="SAM" id="MobiDB-lite"/>
    </source>
</evidence>
<dbReference type="AlphaFoldDB" id="A0A9P8T8L0"/>
<sequence length="200" mass="22255">MSGTTPEAIEANIEPARPIPVWASSTIKSIPRSSHWCFISFRYPSGRTSIPPDDKTGSKITAAREPTEEASTKDHPWAVTGSTRLVGTRICISCHSMPGQGESNYLKLSGVGLGKLNSTLVRFRSRAEKDRSIQPFRCQCRQFGSKINNWRTQHTRKDVIQIVSIIGNYFPNFLVAMSNQTGHLTRGEVKNLFTFISVDV</sequence>
<keyword evidence="1" id="KW-0813">Transport</keyword>
<gene>
    <name evidence="3" type="ORF">OGAPHI_000898</name>
</gene>
<dbReference type="SUPFAM" id="SSF46626">
    <property type="entry name" value="Cytochrome c"/>
    <property type="match status" value="1"/>
</dbReference>
<evidence type="ECO:0000313" key="3">
    <source>
        <dbReference type="EMBL" id="KAH3670383.1"/>
    </source>
</evidence>
<comment type="caution">
    <text evidence="3">The sequence shown here is derived from an EMBL/GenBank/DDBJ whole genome shotgun (WGS) entry which is preliminary data.</text>
</comment>
<proteinExistence type="predicted"/>
<evidence type="ECO:0008006" key="5">
    <source>
        <dbReference type="Google" id="ProtNLM"/>
    </source>
</evidence>
<reference evidence="3" key="1">
    <citation type="journal article" date="2021" name="Open Biol.">
        <title>Shared evolutionary footprints suggest mitochondrial oxidative damage underlies multiple complex I losses in fungi.</title>
        <authorList>
            <person name="Schikora-Tamarit M.A."/>
            <person name="Marcet-Houben M."/>
            <person name="Nosek J."/>
            <person name="Gabaldon T."/>
        </authorList>
    </citation>
    <scope>NUCLEOTIDE SEQUENCE</scope>
    <source>
        <strain evidence="3">CBS6075</strain>
    </source>
</reference>
<dbReference type="EMBL" id="JAEUBE010000087">
    <property type="protein sequence ID" value="KAH3670383.1"/>
    <property type="molecule type" value="Genomic_DNA"/>
</dbReference>
<dbReference type="Proteomes" id="UP000769157">
    <property type="component" value="Unassembled WGS sequence"/>
</dbReference>
<evidence type="ECO:0000313" key="4">
    <source>
        <dbReference type="Proteomes" id="UP000769157"/>
    </source>
</evidence>